<organism evidence="1 2">
    <name type="scientific">Actinobacillus pleuropneumoniae</name>
    <name type="common">Haemophilus pleuropneumoniae</name>
    <dbReference type="NCBI Taxonomy" id="715"/>
    <lineage>
        <taxon>Bacteria</taxon>
        <taxon>Pseudomonadati</taxon>
        <taxon>Pseudomonadota</taxon>
        <taxon>Gammaproteobacteria</taxon>
        <taxon>Pasteurellales</taxon>
        <taxon>Pasteurellaceae</taxon>
        <taxon>Actinobacillus</taxon>
    </lineage>
</organism>
<reference evidence="1" key="1">
    <citation type="journal article" date="2021" name="Vet Sci">
        <title>O-Serogroups and Pathovirotypes of Escherichia coli Isolated from Post-Weaning Piglets Showing Diarrhoea and/or Oedema in South Korea.</title>
        <authorList>
            <person name="Byun J.W."/>
            <person name="Moon B.Y."/>
            <person name="Do K.H."/>
            <person name="Lee K."/>
            <person name="Lee H.Y."/>
            <person name="Kim W.I."/>
            <person name="So B."/>
            <person name="Lee W.K."/>
        </authorList>
    </citation>
    <scope>NUCLEOTIDE SEQUENCE</scope>
    <source>
        <strain evidence="1">84/14</strain>
    </source>
</reference>
<protein>
    <submittedName>
        <fullName evidence="1">Uncharacterized protein</fullName>
    </submittedName>
</protein>
<name>A0A9Q4DK57_ACTPL</name>
<dbReference type="RefSeq" id="WP_267992301.1">
    <property type="nucleotide sequence ID" value="NZ_JAPQFC010001087.1"/>
</dbReference>
<reference evidence="1" key="2">
    <citation type="submission" date="2022-12" db="EMBL/GenBank/DDBJ databases">
        <authorList>
            <person name="Kardos G."/>
            <person name="Sarkozi R."/>
            <person name="Laczko L."/>
            <person name="Marton S."/>
            <person name="Makrai L."/>
            <person name="Banyai K."/>
            <person name="Fodor L."/>
        </authorList>
    </citation>
    <scope>NUCLEOTIDE SEQUENCE</scope>
    <source>
        <strain evidence="1">84/14</strain>
    </source>
</reference>
<evidence type="ECO:0000313" key="2">
    <source>
        <dbReference type="Proteomes" id="UP001077788"/>
    </source>
</evidence>
<dbReference type="AlphaFoldDB" id="A0A9Q4DK57"/>
<feature type="non-terminal residue" evidence="1">
    <location>
        <position position="1"/>
    </location>
</feature>
<evidence type="ECO:0000313" key="1">
    <source>
        <dbReference type="EMBL" id="MCY6525006.1"/>
    </source>
</evidence>
<gene>
    <name evidence="1" type="ORF">OYG11_12455</name>
</gene>
<accession>A0A9Q4DK57</accession>
<comment type="caution">
    <text evidence="1">The sequence shown here is derived from an EMBL/GenBank/DDBJ whole genome shotgun (WGS) entry which is preliminary data.</text>
</comment>
<proteinExistence type="predicted"/>
<dbReference type="Proteomes" id="UP001077788">
    <property type="component" value="Unassembled WGS sequence"/>
</dbReference>
<sequence length="66" mass="7519">LEFTPELISHVTGLPLGLPWSKEERSLGQAAKKSFFLPEEHPVEDKNGVWRTSLPPLWSEVSFQIM</sequence>
<dbReference type="EMBL" id="JAPQFC010001087">
    <property type="protein sequence ID" value="MCY6525006.1"/>
    <property type="molecule type" value="Genomic_DNA"/>
</dbReference>